<keyword evidence="7" id="KW-1185">Reference proteome</keyword>
<evidence type="ECO:0000313" key="7">
    <source>
        <dbReference type="Proteomes" id="UP000022141"/>
    </source>
</evidence>
<dbReference type="InterPro" id="IPR017937">
    <property type="entry name" value="Thioredoxin_CS"/>
</dbReference>
<dbReference type="SUPFAM" id="SSF52833">
    <property type="entry name" value="Thioredoxin-like"/>
    <property type="match status" value="1"/>
</dbReference>
<dbReference type="Pfam" id="PF08534">
    <property type="entry name" value="Redoxin"/>
    <property type="match status" value="1"/>
</dbReference>
<reference evidence="6" key="1">
    <citation type="submission" date="2014-02" db="EMBL/GenBank/DDBJ databases">
        <title>Expanding our view of genomic diversity in Candidatus Accumulibacter clades.</title>
        <authorList>
            <person name="Skennerton C.T."/>
            <person name="Barr J.J."/>
            <person name="Slater F.R."/>
            <person name="Bond P.L."/>
            <person name="Tyson G.W."/>
        </authorList>
    </citation>
    <scope>NUCLEOTIDE SEQUENCE [LARGE SCALE GENOMIC DNA]</scope>
</reference>
<dbReference type="PANTHER" id="PTHR42852:SF13">
    <property type="entry name" value="PROTEIN DIPZ"/>
    <property type="match status" value="1"/>
</dbReference>
<feature type="domain" description="Thioredoxin" evidence="5">
    <location>
        <begin position="20"/>
        <end position="166"/>
    </location>
</feature>
<dbReference type="Gene3D" id="3.40.30.10">
    <property type="entry name" value="Glutaredoxin"/>
    <property type="match status" value="1"/>
</dbReference>
<feature type="chain" id="PRO_5001463153" evidence="4">
    <location>
        <begin position="20"/>
        <end position="166"/>
    </location>
</feature>
<dbReference type="PANTHER" id="PTHR42852">
    <property type="entry name" value="THIOL:DISULFIDE INTERCHANGE PROTEIN DSBE"/>
    <property type="match status" value="1"/>
</dbReference>
<dbReference type="PATRIC" id="fig|1454004.3.peg.3113"/>
<sequence length="166" mass="18030">MKRLLATLLLAAQAFSAAAAEPPSTAPFFALTLPALDGPSVALESFRGKPLLVNFWARWCGPCRKEIPDLAALQAKYRGRGLRVLGIAVEDADKREQLREFGRAYEMNYTSLIGGSEESIELMKALGNGHAGLPFTIVIDRAGRIRSSELGAMDQAEMEDAVRPIL</sequence>
<dbReference type="PROSITE" id="PS51352">
    <property type="entry name" value="THIOREDOXIN_2"/>
    <property type="match status" value="1"/>
</dbReference>
<keyword evidence="3" id="KW-0676">Redox-active center</keyword>
<keyword evidence="4" id="KW-0732">Signal</keyword>
<dbReference type="PROSITE" id="PS00194">
    <property type="entry name" value="THIOREDOXIN_1"/>
    <property type="match status" value="1"/>
</dbReference>
<dbReference type="InterPro" id="IPR036249">
    <property type="entry name" value="Thioredoxin-like_sf"/>
</dbReference>
<evidence type="ECO:0000313" key="6">
    <source>
        <dbReference type="EMBL" id="EXI86240.1"/>
    </source>
</evidence>
<dbReference type="EMBL" id="JEMY01000044">
    <property type="protein sequence ID" value="EXI86240.1"/>
    <property type="molecule type" value="Genomic_DNA"/>
</dbReference>
<organism evidence="6 7">
    <name type="scientific">Accumulibacter regalis</name>
    <dbReference type="NCBI Taxonomy" id="522306"/>
    <lineage>
        <taxon>Bacteria</taxon>
        <taxon>Pseudomonadati</taxon>
        <taxon>Pseudomonadota</taxon>
        <taxon>Betaproteobacteria</taxon>
        <taxon>Candidatus Accumulibacter</taxon>
    </lineage>
</organism>
<comment type="subcellular location">
    <subcellularLocation>
        <location evidence="1">Cell envelope</location>
    </subcellularLocation>
</comment>
<proteinExistence type="predicted"/>
<keyword evidence="2" id="KW-0201">Cytochrome c-type biogenesis</keyword>
<dbReference type="AlphaFoldDB" id="A0A011QAU1"/>
<dbReference type="GO" id="GO:0015036">
    <property type="term" value="F:disulfide oxidoreductase activity"/>
    <property type="evidence" value="ECO:0007669"/>
    <property type="project" value="UniProtKB-ARBA"/>
</dbReference>
<evidence type="ECO:0000256" key="2">
    <source>
        <dbReference type="ARBA" id="ARBA00022748"/>
    </source>
</evidence>
<evidence type="ECO:0000256" key="1">
    <source>
        <dbReference type="ARBA" id="ARBA00004196"/>
    </source>
</evidence>
<dbReference type="GO" id="GO:0017004">
    <property type="term" value="P:cytochrome complex assembly"/>
    <property type="evidence" value="ECO:0007669"/>
    <property type="project" value="UniProtKB-KW"/>
</dbReference>
<evidence type="ECO:0000256" key="3">
    <source>
        <dbReference type="ARBA" id="ARBA00023284"/>
    </source>
</evidence>
<dbReference type="CDD" id="cd02966">
    <property type="entry name" value="TlpA_like_family"/>
    <property type="match status" value="1"/>
</dbReference>
<name>A0A011QAU1_ACCRE</name>
<feature type="signal peptide" evidence="4">
    <location>
        <begin position="1"/>
        <end position="19"/>
    </location>
</feature>
<dbReference type="Proteomes" id="UP000022141">
    <property type="component" value="Unassembled WGS sequence"/>
</dbReference>
<evidence type="ECO:0000259" key="5">
    <source>
        <dbReference type="PROSITE" id="PS51352"/>
    </source>
</evidence>
<dbReference type="eggNOG" id="COG0526">
    <property type="taxonomic scope" value="Bacteria"/>
</dbReference>
<dbReference type="InterPro" id="IPR013740">
    <property type="entry name" value="Redoxin"/>
</dbReference>
<gene>
    <name evidence="6" type="primary">tlpA_2</name>
    <name evidence="6" type="ORF">AW11_03017</name>
</gene>
<dbReference type="STRING" id="1454004.AW11_03017"/>
<dbReference type="GO" id="GO:0030313">
    <property type="term" value="C:cell envelope"/>
    <property type="evidence" value="ECO:0007669"/>
    <property type="project" value="UniProtKB-SubCell"/>
</dbReference>
<evidence type="ECO:0000256" key="4">
    <source>
        <dbReference type="SAM" id="SignalP"/>
    </source>
</evidence>
<accession>A0A011QAU1</accession>
<comment type="caution">
    <text evidence="6">The sequence shown here is derived from an EMBL/GenBank/DDBJ whole genome shotgun (WGS) entry which is preliminary data.</text>
</comment>
<protein>
    <submittedName>
        <fullName evidence="6">Cytochrome c biogenesis protein TlpA</fullName>
    </submittedName>
</protein>
<dbReference type="InterPro" id="IPR050553">
    <property type="entry name" value="Thioredoxin_ResA/DsbE_sf"/>
</dbReference>
<dbReference type="InterPro" id="IPR013766">
    <property type="entry name" value="Thioredoxin_domain"/>
</dbReference>